<dbReference type="InterPro" id="IPR013210">
    <property type="entry name" value="LRR_N_plant-typ"/>
</dbReference>
<keyword evidence="5" id="KW-0677">Repeat</keyword>
<dbReference type="eggNOG" id="ENOG502QQCK">
    <property type="taxonomic scope" value="Eukaryota"/>
</dbReference>
<keyword evidence="3" id="KW-0812">Transmembrane</keyword>
<proteinExistence type="predicted"/>
<feature type="chain" id="PRO_5004932213" evidence="8">
    <location>
        <begin position="28"/>
        <end position="149"/>
    </location>
</feature>
<comment type="subcellular location">
    <subcellularLocation>
        <location evidence="1">Membrane</location>
        <topology evidence="1">Single-pass membrane protein</topology>
    </subcellularLocation>
</comment>
<evidence type="ECO:0000256" key="4">
    <source>
        <dbReference type="ARBA" id="ARBA00022729"/>
    </source>
</evidence>
<dbReference type="FunFam" id="3.80.10.10:FF:000129">
    <property type="entry name" value="Leucine-rich repeat receptor-like kinase"/>
    <property type="match status" value="1"/>
</dbReference>
<dbReference type="InterPro" id="IPR001611">
    <property type="entry name" value="Leu-rich_rpt"/>
</dbReference>
<keyword evidence="4 8" id="KW-0732">Signal</keyword>
<dbReference type="InterPro" id="IPR032675">
    <property type="entry name" value="LRR_dom_sf"/>
</dbReference>
<organism evidence="10 11">
    <name type="scientific">Morus notabilis</name>
    <dbReference type="NCBI Taxonomy" id="981085"/>
    <lineage>
        <taxon>Eukaryota</taxon>
        <taxon>Viridiplantae</taxon>
        <taxon>Streptophyta</taxon>
        <taxon>Embryophyta</taxon>
        <taxon>Tracheophyta</taxon>
        <taxon>Spermatophyta</taxon>
        <taxon>Magnoliopsida</taxon>
        <taxon>eudicotyledons</taxon>
        <taxon>Gunneridae</taxon>
        <taxon>Pentapetalae</taxon>
        <taxon>rosids</taxon>
        <taxon>fabids</taxon>
        <taxon>Rosales</taxon>
        <taxon>Moraceae</taxon>
        <taxon>Moreae</taxon>
        <taxon>Morus</taxon>
    </lineage>
</organism>
<evidence type="ECO:0000256" key="6">
    <source>
        <dbReference type="ARBA" id="ARBA00022989"/>
    </source>
</evidence>
<keyword evidence="7" id="KW-0472">Membrane</keyword>
<evidence type="ECO:0000256" key="3">
    <source>
        <dbReference type="ARBA" id="ARBA00022692"/>
    </source>
</evidence>
<keyword evidence="10" id="KW-0808">Transferase</keyword>
<dbReference type="PANTHER" id="PTHR47988">
    <property type="entry name" value="SOMATIC EMBRYOGENESIS RECEPTOR KINASE 1"/>
    <property type="match status" value="1"/>
</dbReference>
<keyword evidence="6" id="KW-1133">Transmembrane helix</keyword>
<accession>W9T0E4</accession>
<feature type="domain" description="Leucine-rich repeat-containing N-terminal plant-type" evidence="9">
    <location>
        <begin position="29"/>
        <end position="68"/>
    </location>
</feature>
<dbReference type="Proteomes" id="UP000030645">
    <property type="component" value="Unassembled WGS sequence"/>
</dbReference>
<reference evidence="11" key="1">
    <citation type="submission" date="2013-01" db="EMBL/GenBank/DDBJ databases">
        <title>Draft Genome Sequence of a Mulberry Tree, Morus notabilis C.K. Schneid.</title>
        <authorList>
            <person name="He N."/>
            <person name="Zhao S."/>
        </authorList>
    </citation>
    <scope>NUCLEOTIDE SEQUENCE</scope>
</reference>
<protein>
    <submittedName>
        <fullName evidence="10">LRR receptor-like serine/threonine-protein kinase FEI 2</fullName>
    </submittedName>
</protein>
<dbReference type="GO" id="GO:0016301">
    <property type="term" value="F:kinase activity"/>
    <property type="evidence" value="ECO:0007669"/>
    <property type="project" value="UniProtKB-KW"/>
</dbReference>
<evidence type="ECO:0000256" key="1">
    <source>
        <dbReference type="ARBA" id="ARBA00004167"/>
    </source>
</evidence>
<name>W9T0E4_9ROSA</name>
<dbReference type="AlphaFoldDB" id="W9T0E4"/>
<evidence type="ECO:0000256" key="7">
    <source>
        <dbReference type="ARBA" id="ARBA00023136"/>
    </source>
</evidence>
<sequence>MGICPVKWQVLWLYSVLLCITVIKSSAISADGEALLSFRTAIVSSDGVLLQWRPEDADPCHWKGVKCDSKTKRVIYLSLSGRKLSGFLSSDLGKLGQLKILSLHDNNFYGTIPSELGNCTLLQGIYLQGNYLSGLIPSELGRLQELTNL</sequence>
<dbReference type="Pfam" id="PF08263">
    <property type="entry name" value="LRRNT_2"/>
    <property type="match status" value="1"/>
</dbReference>
<keyword evidence="10" id="KW-0675">Receptor</keyword>
<dbReference type="EMBL" id="KE346357">
    <property type="protein sequence ID" value="EXC35166.1"/>
    <property type="molecule type" value="Genomic_DNA"/>
</dbReference>
<dbReference type="Gene3D" id="3.80.10.10">
    <property type="entry name" value="Ribonuclease Inhibitor"/>
    <property type="match status" value="1"/>
</dbReference>
<evidence type="ECO:0000259" key="9">
    <source>
        <dbReference type="Pfam" id="PF08263"/>
    </source>
</evidence>
<evidence type="ECO:0000313" key="10">
    <source>
        <dbReference type="EMBL" id="EXC35166.1"/>
    </source>
</evidence>
<dbReference type="GO" id="GO:0016020">
    <property type="term" value="C:membrane"/>
    <property type="evidence" value="ECO:0007669"/>
    <property type="project" value="UniProtKB-SubCell"/>
</dbReference>
<keyword evidence="2" id="KW-0433">Leucine-rich repeat</keyword>
<evidence type="ECO:0000313" key="11">
    <source>
        <dbReference type="Proteomes" id="UP000030645"/>
    </source>
</evidence>
<feature type="signal peptide" evidence="8">
    <location>
        <begin position="1"/>
        <end position="27"/>
    </location>
</feature>
<keyword evidence="11" id="KW-1185">Reference proteome</keyword>
<dbReference type="STRING" id="981085.W9T0E4"/>
<evidence type="ECO:0000256" key="2">
    <source>
        <dbReference type="ARBA" id="ARBA00022614"/>
    </source>
</evidence>
<dbReference type="Pfam" id="PF00560">
    <property type="entry name" value="LRR_1"/>
    <property type="match status" value="2"/>
</dbReference>
<evidence type="ECO:0000256" key="8">
    <source>
        <dbReference type="SAM" id="SignalP"/>
    </source>
</evidence>
<evidence type="ECO:0000256" key="5">
    <source>
        <dbReference type="ARBA" id="ARBA00022737"/>
    </source>
</evidence>
<dbReference type="SUPFAM" id="SSF52058">
    <property type="entry name" value="L domain-like"/>
    <property type="match status" value="1"/>
</dbReference>
<gene>
    <name evidence="10" type="ORF">L484_022719</name>
</gene>
<keyword evidence="10" id="KW-0418">Kinase</keyword>